<name>A0A844Z3S3_9SPHN</name>
<dbReference type="InterPro" id="IPR050884">
    <property type="entry name" value="CNP_phosphodiesterase-III"/>
</dbReference>
<dbReference type="Gene3D" id="3.60.21.10">
    <property type="match status" value="1"/>
</dbReference>
<dbReference type="AlphaFoldDB" id="A0A844Z3S3"/>
<dbReference type="PANTHER" id="PTHR42988:SF2">
    <property type="entry name" value="CYCLIC NUCLEOTIDE PHOSPHODIESTERASE CBUA0032-RELATED"/>
    <property type="match status" value="1"/>
</dbReference>
<evidence type="ECO:0000256" key="2">
    <source>
        <dbReference type="ARBA" id="ARBA00022801"/>
    </source>
</evidence>
<evidence type="ECO:0000256" key="3">
    <source>
        <dbReference type="ARBA" id="ARBA00023004"/>
    </source>
</evidence>
<dbReference type="PANTHER" id="PTHR42988">
    <property type="entry name" value="PHOSPHOHYDROLASE"/>
    <property type="match status" value="1"/>
</dbReference>
<feature type="domain" description="Calcineurin-like phosphoesterase" evidence="5">
    <location>
        <begin position="7"/>
        <end position="197"/>
    </location>
</feature>
<dbReference type="GO" id="GO:0016787">
    <property type="term" value="F:hydrolase activity"/>
    <property type="evidence" value="ECO:0007669"/>
    <property type="project" value="UniProtKB-KW"/>
</dbReference>
<protein>
    <submittedName>
        <fullName evidence="6">Metallophosphoesterase</fullName>
    </submittedName>
</protein>
<comment type="caution">
    <text evidence="6">The sequence shown here is derived from an EMBL/GenBank/DDBJ whole genome shotgun (WGS) entry which is preliminary data.</text>
</comment>
<evidence type="ECO:0000313" key="6">
    <source>
        <dbReference type="EMBL" id="MXO82154.1"/>
    </source>
</evidence>
<keyword evidence="2" id="KW-0378">Hydrolase</keyword>
<keyword evidence="3" id="KW-0408">Iron</keyword>
<accession>A0A844Z3S3</accession>
<reference evidence="6 7" key="1">
    <citation type="submission" date="2019-12" db="EMBL/GenBank/DDBJ databases">
        <title>Genomic-based taxomic classification of the family Erythrobacteraceae.</title>
        <authorList>
            <person name="Xu L."/>
        </authorList>
    </citation>
    <scope>NUCLEOTIDE SEQUENCE [LARGE SCALE GENOMIC DNA]</scope>
    <source>
        <strain evidence="6 7">KCTC 42006</strain>
    </source>
</reference>
<dbReference type="InterPro" id="IPR029052">
    <property type="entry name" value="Metallo-depent_PP-like"/>
</dbReference>
<evidence type="ECO:0000259" key="5">
    <source>
        <dbReference type="Pfam" id="PF00149"/>
    </source>
</evidence>
<evidence type="ECO:0000313" key="7">
    <source>
        <dbReference type="Proteomes" id="UP000460290"/>
    </source>
</evidence>
<dbReference type="OrthoDB" id="651281at2"/>
<evidence type="ECO:0000256" key="1">
    <source>
        <dbReference type="ARBA" id="ARBA00022723"/>
    </source>
</evidence>
<dbReference type="Proteomes" id="UP000460290">
    <property type="component" value="Unassembled WGS sequence"/>
</dbReference>
<organism evidence="6 7">
    <name type="scientific">Pontixanthobacter aestiaquae</name>
    <dbReference type="NCBI Taxonomy" id="1509367"/>
    <lineage>
        <taxon>Bacteria</taxon>
        <taxon>Pseudomonadati</taxon>
        <taxon>Pseudomonadota</taxon>
        <taxon>Alphaproteobacteria</taxon>
        <taxon>Sphingomonadales</taxon>
        <taxon>Erythrobacteraceae</taxon>
        <taxon>Pontixanthobacter</taxon>
    </lineage>
</organism>
<dbReference type="RefSeq" id="WP_160612479.1">
    <property type="nucleotide sequence ID" value="NZ_JAUFQM010000001.1"/>
</dbReference>
<evidence type="ECO:0000256" key="4">
    <source>
        <dbReference type="ARBA" id="ARBA00025742"/>
    </source>
</evidence>
<dbReference type="Pfam" id="PF00149">
    <property type="entry name" value="Metallophos"/>
    <property type="match status" value="1"/>
</dbReference>
<dbReference type="SUPFAM" id="SSF56300">
    <property type="entry name" value="Metallo-dependent phosphatases"/>
    <property type="match status" value="1"/>
</dbReference>
<comment type="similarity">
    <text evidence="4">Belongs to the cyclic nucleotide phosphodiesterase class-III family.</text>
</comment>
<gene>
    <name evidence="6" type="ORF">GRI35_02040</name>
</gene>
<keyword evidence="1" id="KW-0479">Metal-binding</keyword>
<keyword evidence="7" id="KW-1185">Reference proteome</keyword>
<dbReference type="GO" id="GO:0046872">
    <property type="term" value="F:metal ion binding"/>
    <property type="evidence" value="ECO:0007669"/>
    <property type="project" value="UniProtKB-KW"/>
</dbReference>
<dbReference type="InterPro" id="IPR004843">
    <property type="entry name" value="Calcineurin-like_PHP"/>
</dbReference>
<sequence>MTQPIHLFHVSDVHFGVEHCEALQWFADAVRDERPDAVICTGDLTQRATHAQFDTARRFFASLDTPVTLEPGNHDMPYYNLWERFTQPYKRYGALADSVGASLSFEHCVIVSLKTTVRIQPRFPWSDGYVYKDALAKTLQEIAELPDDGRYLIISCHHPLLPAKPDEKNPTIGGDKAFEALADAGVDAILTGHVHVPFDLTRASGNRSVRMVGAGTLSTRLRGAEPGYNVVSYEPDAGLSVEQRVFGIDT</sequence>
<dbReference type="EMBL" id="WTYZ01000001">
    <property type="protein sequence ID" value="MXO82154.1"/>
    <property type="molecule type" value="Genomic_DNA"/>
</dbReference>
<proteinExistence type="inferred from homology"/>